<keyword evidence="5" id="KW-1185">Reference proteome</keyword>
<feature type="repeat" description="TPR" evidence="3">
    <location>
        <begin position="188"/>
        <end position="221"/>
    </location>
</feature>
<dbReference type="InterPro" id="IPR029063">
    <property type="entry name" value="SAM-dependent_MTases_sf"/>
</dbReference>
<dbReference type="RefSeq" id="WP_234254735.1">
    <property type="nucleotide sequence ID" value="NZ_JABFTV010000009.1"/>
</dbReference>
<evidence type="ECO:0000313" key="4">
    <source>
        <dbReference type="EMBL" id="MCE8025782.1"/>
    </source>
</evidence>
<feature type="repeat" description="TPR" evidence="3">
    <location>
        <begin position="117"/>
        <end position="150"/>
    </location>
</feature>
<dbReference type="InterPro" id="IPR027417">
    <property type="entry name" value="P-loop_NTPase"/>
</dbReference>
<keyword evidence="2 3" id="KW-0802">TPR repeat</keyword>
<dbReference type="SUPFAM" id="SSF53335">
    <property type="entry name" value="S-adenosyl-L-methionine-dependent methyltransferases"/>
    <property type="match status" value="1"/>
</dbReference>
<dbReference type="Gene3D" id="3.40.50.300">
    <property type="entry name" value="P-loop containing nucleotide triphosphate hydrolases"/>
    <property type="match status" value="1"/>
</dbReference>
<feature type="repeat" description="TPR" evidence="3">
    <location>
        <begin position="83"/>
        <end position="116"/>
    </location>
</feature>
<dbReference type="Pfam" id="PF14559">
    <property type="entry name" value="TPR_19"/>
    <property type="match status" value="1"/>
</dbReference>
<dbReference type="InterPro" id="IPR019734">
    <property type="entry name" value="TPR_rpt"/>
</dbReference>
<evidence type="ECO:0000256" key="3">
    <source>
        <dbReference type="PROSITE-ProRule" id="PRU00339"/>
    </source>
</evidence>
<organism evidence="4 5">
    <name type="scientific">Billgrantia aerodenitrificans</name>
    <dbReference type="NCBI Taxonomy" id="2733483"/>
    <lineage>
        <taxon>Bacteria</taxon>
        <taxon>Pseudomonadati</taxon>
        <taxon>Pseudomonadota</taxon>
        <taxon>Gammaproteobacteria</taxon>
        <taxon>Oceanospirillales</taxon>
        <taxon>Halomonadaceae</taxon>
        <taxon>Billgrantia</taxon>
    </lineage>
</organism>
<dbReference type="Proteomes" id="UP001320272">
    <property type="component" value="Unassembled WGS sequence"/>
</dbReference>
<name>A0ABS9AV91_9GAMM</name>
<evidence type="ECO:0000313" key="5">
    <source>
        <dbReference type="Proteomes" id="UP001320272"/>
    </source>
</evidence>
<dbReference type="EMBL" id="JABFTV010000009">
    <property type="protein sequence ID" value="MCE8025782.1"/>
    <property type="molecule type" value="Genomic_DNA"/>
</dbReference>
<protein>
    <submittedName>
        <fullName evidence="4">Tetratricopeptide repeat protein</fullName>
    </submittedName>
</protein>
<reference evidence="4 5" key="1">
    <citation type="journal article" date="2021" name="Front. Microbiol.">
        <title>Aerobic Denitrification and Heterotrophic Sulfur Oxidation in the Genus Halomonas Revealed by Six Novel Species Characterizations and Genome-Based Analysis.</title>
        <authorList>
            <person name="Wang L."/>
            <person name="Shao Z."/>
        </authorList>
    </citation>
    <scope>NUCLEOTIDE SEQUENCE [LARGE SCALE GENOMIC DNA]</scope>
    <source>
        <strain evidence="4 5">MCCC 1A11058</strain>
    </source>
</reference>
<dbReference type="PANTHER" id="PTHR44858:SF1">
    <property type="entry name" value="UDP-N-ACETYLGLUCOSAMINE--PEPTIDE N-ACETYLGLUCOSAMINYLTRANSFERASE SPINDLY-RELATED"/>
    <property type="match status" value="1"/>
</dbReference>
<comment type="caution">
    <text evidence="4">The sequence shown here is derived from an EMBL/GenBank/DDBJ whole genome shotgun (WGS) entry which is preliminary data.</text>
</comment>
<dbReference type="InterPro" id="IPR011990">
    <property type="entry name" value="TPR-like_helical_dom_sf"/>
</dbReference>
<dbReference type="InterPro" id="IPR050498">
    <property type="entry name" value="Ycf3"/>
</dbReference>
<dbReference type="PANTHER" id="PTHR44858">
    <property type="entry name" value="TETRATRICOPEPTIDE REPEAT PROTEIN 6"/>
    <property type="match status" value="1"/>
</dbReference>
<dbReference type="Pfam" id="PF13469">
    <property type="entry name" value="Sulfotransfer_3"/>
    <property type="match status" value="1"/>
</dbReference>
<evidence type="ECO:0000256" key="1">
    <source>
        <dbReference type="ARBA" id="ARBA00022737"/>
    </source>
</evidence>
<keyword evidence="1" id="KW-0677">Repeat</keyword>
<dbReference type="SUPFAM" id="SSF48452">
    <property type="entry name" value="TPR-like"/>
    <property type="match status" value="2"/>
</dbReference>
<dbReference type="PROSITE" id="PS50005">
    <property type="entry name" value="TPR"/>
    <property type="match status" value="3"/>
</dbReference>
<evidence type="ECO:0000256" key="2">
    <source>
        <dbReference type="ARBA" id="ARBA00022803"/>
    </source>
</evidence>
<dbReference type="Gene3D" id="1.25.40.10">
    <property type="entry name" value="Tetratricopeptide repeat domain"/>
    <property type="match status" value="2"/>
</dbReference>
<sequence length="1249" mass="138977">MAVRTYSQHQAAKPSGKTIKAIMGLLNAGDAAEAGERLEALIKRYPQDPQIIGLYARALQKQAHFAEAAALYQRARQAQPSNPEILINLAQCLSKQGDTAQALALLEQVLEKAPEHVEALAIKGDVYRDSQQLVAAVDCYHRARALDPKNWKLHVALAHLTTFVPDDAIFEVLPARLDADDLTPKERADLHFVLGKAYLDVADDEQAFAHFQQANRLMDESLPPIRAELERRLTFTRRYFGKALFDRLAPCGLQDRPQIIVAGMSRSGKSLVESLFRGVKGVTLAGEELVLGQYAEELLEPYERHLGEYLSQLTPERLLQDAVGYRQRLGVEDTVKITTVPGDLWFLGLIGLWMPKVPIIFCVRNLLDLGITGYFHQYLMPEGYRYTYDLHQMGRQIACSEKVMDHWTQVLPNPVYLVDYEALTRDPHTVMNNLLGDLGLRRSESYEEVVAANADMLNDISPIVSLDAPMPVTDRFNGIGERFRDKIEPMIEGYKTIADAFPRLEHPAVFDQPLPEKLREEVQREDKPSESVSFDWQLPERVVAIDNGGQLLSAANVDALLELNAFEVIAFDPPSRLALRDEVKQNPHVQHFAHATLGDGQPATLHACLEPSFSASLPPLAPSQLPEGQRQGASVLARLPLTTVALDAIEGLNTVDWLLLDDRHDGMAVLENGTRTLASTLLLQVRVTFQPTHERQPNLAEVSHWAARHGFRFYRLLGFDYAQCMPPREELPIQPEATELQRAHALFIPDHERLAALSDTQRLKLAFVLDTVYQIHDLSYDLLHAIGGGVGENYLKAKGFFDRDRFEPPASELFEFRKSLRGGDLDGLAGQLNDWAKRFPQSAQIRSLRGVMASLAGLDDMAVAHIDKAIELSPDDVTIRLDAIEVLLNAGLWWEAEQNVRRLEARCPKHEGVMRAVLQVMAASPLQSTPLLTDGLARCEELLQACSEPDTELLRVRASLLAGLGRVEESLEDIDRALTLSEEQAVFVRASLYLQQGIVRMEAGDSAGACDSFWNASRLRPASRSTQLASKRLDVELSHAAGALRKLGDLHQHVRELKRKYKSNFKPSRFGLLSQGLESVWLPGQRQTEARLGAYRLERYLPESARVLDISCGAGFLLIGMADRIGHGEGVGQNTFDIKVGEAVAEHLGIEHIKLSEMDFVDYHPAKPFDLVIASDVQPDLYVEKLQTLCAKSAIVLLESQPGRELVSIEGGFGETVALIENLGFSVLERGVLCDDGINQRLFSILGKS</sequence>
<dbReference type="Gene3D" id="3.40.50.150">
    <property type="entry name" value="Vaccinia Virus protein VP39"/>
    <property type="match status" value="1"/>
</dbReference>
<proteinExistence type="predicted"/>
<gene>
    <name evidence="4" type="ORF">HOP59_16760</name>
</gene>
<dbReference type="SMART" id="SM00028">
    <property type="entry name" value="TPR"/>
    <property type="match status" value="7"/>
</dbReference>
<accession>A0ABS9AV91</accession>
<dbReference type="SUPFAM" id="SSF52540">
    <property type="entry name" value="P-loop containing nucleoside triphosphate hydrolases"/>
    <property type="match status" value="1"/>
</dbReference>